<dbReference type="Proteomes" id="UP000698752">
    <property type="component" value="Unassembled WGS sequence"/>
</dbReference>
<dbReference type="Pfam" id="PF13313">
    <property type="entry name" value="DUF4082"/>
    <property type="match status" value="5"/>
</dbReference>
<dbReference type="NCBIfam" id="NF012211">
    <property type="entry name" value="tand_rpt_95"/>
    <property type="match status" value="4"/>
</dbReference>
<dbReference type="InterPro" id="IPR025141">
    <property type="entry name" value="DUF4082"/>
</dbReference>
<organism evidence="5 6">
    <name type="scientific">Neoroseomonas terrae</name>
    <dbReference type="NCBI Taxonomy" id="424799"/>
    <lineage>
        <taxon>Bacteria</taxon>
        <taxon>Pseudomonadati</taxon>
        <taxon>Pseudomonadota</taxon>
        <taxon>Alphaproteobacteria</taxon>
        <taxon>Acetobacterales</taxon>
        <taxon>Acetobacteraceae</taxon>
        <taxon>Neoroseomonas</taxon>
    </lineage>
</organism>
<feature type="domain" description="Cadherin-like" evidence="3">
    <location>
        <begin position="1142"/>
        <end position="1237"/>
    </location>
</feature>
<accession>A0ABS5EKD8</accession>
<evidence type="ECO:0000259" key="2">
    <source>
        <dbReference type="Pfam" id="PF13313"/>
    </source>
</evidence>
<protein>
    <submittedName>
        <fullName evidence="5">DUF4082 domain-containing protein</fullName>
    </submittedName>
</protein>
<dbReference type="InterPro" id="IPR046540">
    <property type="entry name" value="DMFA2_C"/>
</dbReference>
<dbReference type="InterPro" id="IPR041690">
    <property type="entry name" value="Cadherin_5"/>
</dbReference>
<evidence type="ECO:0000313" key="5">
    <source>
        <dbReference type="EMBL" id="MBR0651498.1"/>
    </source>
</evidence>
<evidence type="ECO:0000259" key="4">
    <source>
        <dbReference type="Pfam" id="PF20254"/>
    </source>
</evidence>
<feature type="domain" description="Cadherin-like" evidence="3">
    <location>
        <begin position="1399"/>
        <end position="1493"/>
    </location>
</feature>
<feature type="region of interest" description="Disordered" evidence="1">
    <location>
        <begin position="1"/>
        <end position="24"/>
    </location>
</feature>
<feature type="domain" description="DUF4082" evidence="2">
    <location>
        <begin position="1508"/>
        <end position="1648"/>
    </location>
</feature>
<feature type="domain" description="DUF4082" evidence="2">
    <location>
        <begin position="1251"/>
        <end position="1391"/>
    </location>
</feature>
<feature type="domain" description="DUF4082" evidence="2">
    <location>
        <begin position="738"/>
        <end position="872"/>
    </location>
</feature>
<dbReference type="SUPFAM" id="SSF81296">
    <property type="entry name" value="E set domains"/>
    <property type="match status" value="1"/>
</dbReference>
<feature type="domain" description="N,N-dimethylformamidase beta subunit-like C-terminal" evidence="4">
    <location>
        <begin position="153"/>
        <end position="560"/>
    </location>
</feature>
<evidence type="ECO:0000259" key="3">
    <source>
        <dbReference type="Pfam" id="PF17892"/>
    </source>
</evidence>
<evidence type="ECO:0000256" key="1">
    <source>
        <dbReference type="SAM" id="MobiDB-lite"/>
    </source>
</evidence>
<feature type="domain" description="DUF4082" evidence="2">
    <location>
        <begin position="1764"/>
        <end position="1904"/>
    </location>
</feature>
<evidence type="ECO:0000313" key="6">
    <source>
        <dbReference type="Proteomes" id="UP000698752"/>
    </source>
</evidence>
<dbReference type="Gene3D" id="2.60.40.650">
    <property type="match status" value="1"/>
</dbReference>
<feature type="compositionally biased region" description="Polar residues" evidence="1">
    <location>
        <begin position="1"/>
        <end position="10"/>
    </location>
</feature>
<dbReference type="InterPro" id="IPR014756">
    <property type="entry name" value="Ig_E-set"/>
</dbReference>
<dbReference type="Pfam" id="PF17963">
    <property type="entry name" value="Big_9"/>
    <property type="match status" value="2"/>
</dbReference>
<proteinExistence type="predicted"/>
<dbReference type="Gene3D" id="2.60.40.3440">
    <property type="match status" value="1"/>
</dbReference>
<gene>
    <name evidence="5" type="ORF">GXW78_17645</name>
</gene>
<dbReference type="Pfam" id="PF20254">
    <property type="entry name" value="DMFA2_C"/>
    <property type="match status" value="1"/>
</dbReference>
<dbReference type="Gene3D" id="2.60.40.2810">
    <property type="match status" value="3"/>
</dbReference>
<dbReference type="Pfam" id="PF17892">
    <property type="entry name" value="Cadherin_5"/>
    <property type="match status" value="2"/>
</dbReference>
<dbReference type="RefSeq" id="WP_211870168.1">
    <property type="nucleotide sequence ID" value="NZ_JAAEDI010000019.1"/>
</dbReference>
<dbReference type="EMBL" id="JAAEDI010000019">
    <property type="protein sequence ID" value="MBR0651498.1"/>
    <property type="molecule type" value="Genomic_DNA"/>
</dbReference>
<sequence>MSTTTTTPGSSLIPPLYDPGLEPLGSPQGEMFIRGVSDVVRFSSPAASITGTFQPMTAAAASEAPPAAGDLQAASTMSSFSVQAPTMSSSSIQAAAVGPNAIVLENMKQGTPQSVWDLQGPASNNIEGFTTDISYNLGQTVSFKINTNTSDYRIEIYRLGYYGGDGARLMGTFDHQGGVVLQPGALYDAATGMVDAGNWSVTDTWQVPMDAVSGIYIAKLVREDGTFGENHVPFIVRNDAAPSDIVFQTADSTWHAYNGWGGANVYGGNGPGGDTAPGRAFAVSYNRPIVTRDSIGTYSGPQDFIFGAEYSAVRWLEANGYDVSYISGIDAARNGAGLLDHKIYLTVGHDEYWSGQQRANVEAARDAGVSLAFLSGNSVYWKTRWEASIDGSETDYRTMVVYKETRAGSKIDPSDEWTGTWRDLSYDPALGGHGPENALQGTQFSVDSYRLDTIQIPYSMTQLRFWRNTEVAETRPGETAELVRNLLGYEWDSAPDNSFTPDGLIRLSHSAVAVNQLLYDYGTSVGPGIATHNLTLYRAASGALVFGAGTVYWSWGLDSNHDLEVTPTDANVQQAMVNLFADMGVQAQTLQAGLAPATASIDFTAPTSTMNAIAGQVIEGQRVTLTGNMADIGGRVAAVEVSTDGGTSWWAATFDSVAGTWSYQWRAPEAGSYQLLARSVDDSLNMGFASAARTVTVGEASQVSLFAPDETPPPLPENWDPSQVAVCCNVCVVHVFGPTEVGVKFAAERSGTISSIRFYKDERNTGPHVAKLWSADGTLLATGTFTNETGSGWQQVNFAQPVTIAAGTVYVASYSTTTGIYLAAHGSHFAEAHQSGPLTGLRSDWMTGPNGVIGAAGAFPGGPVQAAMNYWVDVVFNPNSAVGNTAPVAAADPTLRTERGARMAIAAATLLGNDSDANGDPLSILSVSGATNGTVSWDYYRQIVTFTPDQSFVGQAGFTYTMTDGRGGTSQAVVTVAVQEPPYRVGLFGAADAPQFVTTADSSAVELGVRFVAATGGTVSGIRFYKGTQNTGVHTAHLWRADGTLLASATFSSETATGWQQVTFATPVTLTVGQTYVASYHTTTGYYASTPGFFQNGHASGPLSVAGSGGVYAYGASGNFPTQTYNATNYWVDVLFEPTVTVNVAPIGVDDSGFVVARNTPLVLGAASLLGNDTDQNGDTLTITGVSGAVNGTVAYDATARAVTFTPNAGFAGTAGFTYILSDGRGGTSQANVALEVRDLPPITTLFQPSATPAVMAVEDSGAIELGMRFKVTQNGNVAGIRFYKGLQNTGVHVGKLWSTDGTLLASATFVQETGSGWQQVYFAQPVTLVTGDTYVVSYHTTGRYSATPGFFSADHTNGAIVAEGGANGVYAYSSGGSLPTNSYSSTNYWVDVLFAAGNTAPVGMDDSGLMTQGNTPLVITLASLLANDRDPNGDALSITGISGAVGGTAVLNAQAGTVTFTPDAGFLGTATFSYTLADAHGDVGGASVGIDVVDPGTNLRLFDALDRPTVEAVQDSRAVQVGVRFTAELGGMITGIRFYKGAQNTGTHTGNLWTADGTLLASVTFTTETGSGWQQANFAQPVSITAGQTYLASYHTTSGYYSATAGYFSTPHDNGVLATAAGANGVFAYGNASTFPDGSWNATNYWVDVVMDARNRAPVATDDAGFSTMHGAPLVLPVAALLGNDRDPDGDAFSLSSVSGASNGSVAYDAQAGTVTFTPQAGFTGTAGFSYGITDARGGTATASVAVAVGAPAASASLFGAGDVPAIASVNDPSALELGMRFRSSMDGFITGIRFYKGAQNTGPHTGSLWTATGTLLETATFTNETASGWQQVEFATPVAITANTDYVASYHTQSGNYAANGGYFNQARESGPLTAPAGNNGLFAYGGSQFPTGSWNSTNYWVDVVFQGQLAA</sequence>
<comment type="caution">
    <text evidence="5">The sequence shown here is derived from an EMBL/GenBank/DDBJ whole genome shotgun (WGS) entry which is preliminary data.</text>
</comment>
<feature type="domain" description="DUF4082" evidence="2">
    <location>
        <begin position="992"/>
        <end position="1132"/>
    </location>
</feature>
<name>A0ABS5EKD8_9PROT</name>
<keyword evidence="6" id="KW-1185">Reference proteome</keyword>
<reference evidence="6" key="1">
    <citation type="journal article" date="2021" name="Syst. Appl. Microbiol.">
        <title>Roseomonas hellenica sp. nov., isolated from roots of wild-growing Alkanna tinctoria.</title>
        <authorList>
            <person name="Rat A."/>
            <person name="Naranjo H.D."/>
            <person name="Lebbe L."/>
            <person name="Cnockaert M."/>
            <person name="Krigas N."/>
            <person name="Grigoriadou K."/>
            <person name="Maloupa E."/>
            <person name="Willems A."/>
        </authorList>
    </citation>
    <scope>NUCLEOTIDE SEQUENCE [LARGE SCALE GENOMIC DNA]</scope>
    <source>
        <strain evidence="6">LMG 31159</strain>
    </source>
</reference>